<gene>
    <name evidence="4" type="ORF">X943_002773</name>
</gene>
<dbReference type="InterPro" id="IPR050168">
    <property type="entry name" value="AAA_ATPase_domain"/>
</dbReference>
<name>A0AAD9G7K2_BABDI</name>
<evidence type="ECO:0000259" key="3">
    <source>
        <dbReference type="Pfam" id="PF00004"/>
    </source>
</evidence>
<protein>
    <recommendedName>
        <fullName evidence="3">ATPase AAA-type core domain-containing protein</fullName>
    </recommendedName>
</protein>
<dbReference type="InterPro" id="IPR003959">
    <property type="entry name" value="ATPase_AAA_core"/>
</dbReference>
<dbReference type="EMBL" id="JAHBMH010000073">
    <property type="protein sequence ID" value="KAK1933224.1"/>
    <property type="molecule type" value="Genomic_DNA"/>
</dbReference>
<dbReference type="Proteomes" id="UP001195914">
    <property type="component" value="Unassembled WGS sequence"/>
</dbReference>
<evidence type="ECO:0000313" key="4">
    <source>
        <dbReference type="EMBL" id="KAK1933224.1"/>
    </source>
</evidence>
<comment type="caution">
    <text evidence="4">The sequence shown here is derived from an EMBL/GenBank/DDBJ whole genome shotgun (WGS) entry which is preliminary data.</text>
</comment>
<dbReference type="AlphaFoldDB" id="A0AAD9G7K2"/>
<dbReference type="PANTHER" id="PTHR23077">
    <property type="entry name" value="AAA-FAMILY ATPASE"/>
    <property type="match status" value="1"/>
</dbReference>
<keyword evidence="2" id="KW-0067">ATP-binding</keyword>
<feature type="domain" description="ATPase AAA-type core" evidence="3">
    <location>
        <begin position="528"/>
        <end position="670"/>
    </location>
</feature>
<reference evidence="4" key="1">
    <citation type="journal article" date="2014" name="Nucleic Acids Res.">
        <title>The evolutionary dynamics of variant antigen genes in Babesia reveal a history of genomic innovation underlying host-parasite interaction.</title>
        <authorList>
            <person name="Jackson A.P."/>
            <person name="Otto T.D."/>
            <person name="Darby A."/>
            <person name="Ramaprasad A."/>
            <person name="Xia D."/>
            <person name="Echaide I.E."/>
            <person name="Farber M."/>
            <person name="Gahlot S."/>
            <person name="Gamble J."/>
            <person name="Gupta D."/>
            <person name="Gupta Y."/>
            <person name="Jackson L."/>
            <person name="Malandrin L."/>
            <person name="Malas T.B."/>
            <person name="Moussa E."/>
            <person name="Nair M."/>
            <person name="Reid A.J."/>
            <person name="Sanders M."/>
            <person name="Sharma J."/>
            <person name="Tracey A."/>
            <person name="Quail M.A."/>
            <person name="Weir W."/>
            <person name="Wastling J.M."/>
            <person name="Hall N."/>
            <person name="Willadsen P."/>
            <person name="Lingelbach K."/>
            <person name="Shiels B."/>
            <person name="Tait A."/>
            <person name="Berriman M."/>
            <person name="Allred D.R."/>
            <person name="Pain A."/>
        </authorList>
    </citation>
    <scope>NUCLEOTIDE SEQUENCE</scope>
    <source>
        <strain evidence="4">1802A</strain>
    </source>
</reference>
<dbReference type="GO" id="GO:0005524">
    <property type="term" value="F:ATP binding"/>
    <property type="evidence" value="ECO:0007669"/>
    <property type="project" value="UniProtKB-KW"/>
</dbReference>
<keyword evidence="5" id="KW-1185">Reference proteome</keyword>
<reference evidence="4" key="2">
    <citation type="submission" date="2021-05" db="EMBL/GenBank/DDBJ databases">
        <authorList>
            <person name="Pain A."/>
        </authorList>
    </citation>
    <scope>NUCLEOTIDE SEQUENCE</scope>
    <source>
        <strain evidence="4">1802A</strain>
    </source>
</reference>
<evidence type="ECO:0000256" key="2">
    <source>
        <dbReference type="ARBA" id="ARBA00022840"/>
    </source>
</evidence>
<dbReference type="Gene3D" id="3.40.50.300">
    <property type="entry name" value="P-loop containing nucleotide triphosphate hydrolases"/>
    <property type="match status" value="1"/>
</dbReference>
<dbReference type="InterPro" id="IPR027417">
    <property type="entry name" value="P-loop_NTPase"/>
</dbReference>
<dbReference type="GO" id="GO:0016887">
    <property type="term" value="F:ATP hydrolysis activity"/>
    <property type="evidence" value="ECO:0007669"/>
    <property type="project" value="InterPro"/>
</dbReference>
<accession>A0AAD9G7K2</accession>
<dbReference type="Pfam" id="PF00004">
    <property type="entry name" value="AAA"/>
    <property type="match status" value="1"/>
</dbReference>
<dbReference type="SUPFAM" id="SSF52540">
    <property type="entry name" value="P-loop containing nucleoside triphosphate hydrolases"/>
    <property type="match status" value="1"/>
</dbReference>
<dbReference type="PANTHER" id="PTHR23077:SF171">
    <property type="entry name" value="NUCLEAR VALOSIN-CONTAINING PROTEIN-LIKE"/>
    <property type="match status" value="1"/>
</dbReference>
<organism evidence="4 5">
    <name type="scientific">Babesia divergens</name>
    <dbReference type="NCBI Taxonomy" id="32595"/>
    <lineage>
        <taxon>Eukaryota</taxon>
        <taxon>Sar</taxon>
        <taxon>Alveolata</taxon>
        <taxon>Apicomplexa</taxon>
        <taxon>Aconoidasida</taxon>
        <taxon>Piroplasmida</taxon>
        <taxon>Babesiidae</taxon>
        <taxon>Babesia</taxon>
    </lineage>
</organism>
<evidence type="ECO:0000313" key="5">
    <source>
        <dbReference type="Proteomes" id="UP001195914"/>
    </source>
</evidence>
<proteinExistence type="predicted"/>
<keyword evidence="1" id="KW-0547">Nucleotide-binding</keyword>
<sequence length="767" mass="84965">MCILRQDVVCYALRVSRLQAAEMTTRQHLFHESPDSFFPSSGRLRDSLVRKLGAWKSAFLPCGSPTLDDCAVNILGIIRDAIFARIFNIKGGKESILSSVGFWVACSDLSEAYDFCLQLCRSAFWFHRSRSSGFENQRIYQVDFSASGCIKTGLNLCYSSSTFVSCCCRVCHDICETLRQDTTVEEYCSFPEVLYRLISGSTRNVLTFLDHNRSAINLEHQLLSISVDGYLSKCRLQGKLEGLCGTDDESIETALDDCGCFVLLKGIDSLFATSSSNQSGTNYWALVVDLLREYSVVWTTNDLPVHLFCLYELDPTESSVSVLNFDTDTTAPSVDIPNYILENVSYFRYRIDLSRATGGESAMREHYLRRHVPSDGGESSETLLRYLVSLTSGYGLRRLGVITRMASCEYMASLKGDMRGFEQSKEQKFRNIALTARCFEKAISLSPAVSTPVGMTGLCVIPYSHGDGSTVFSSFPPLSVTPGGTVEICRGFSSLILRESLLHDLTSFVSGTDQITDSTVDKTPFVFIEGPSGCGKTHLSAALAHELRSTLVLVNVLDFLRPQVGVSEKLVHEFFSSILRQYSSESSGQGTCSFLWLYNALGNGRSSVRCVVVLEGVGCLVEDSAYMQSLLYALSMEISRFRDFTSWSGIYSVLFVFTCEDVASIPQRLREACMSSRQFSMKNNISSADKAAACFELYLNGRGYLLERFREVWPLWREDSAVSSLRACDIVLLCRMATLWSLNRAATSISSSVPLGGLIEALCAVPP</sequence>
<evidence type="ECO:0000256" key="1">
    <source>
        <dbReference type="ARBA" id="ARBA00022741"/>
    </source>
</evidence>